<dbReference type="AlphaFoldDB" id="A0AAE0WRK5"/>
<sequence>MSEIGELTSDDITYLQPYLPKDGALSAQHHGGVENGGSQGPSGLNARQKNDTLPFVTLTYASSLDGMISLAPGLRTTLSGPETKSMTHYLRLQHDAILVGVGATFETQPRPIVLDPLGRWDYARSKLAQLTTDGQGKVPWLIHVRSEVELEHAAADFCEHVYPAELSRTSSEDSSPAENRLSWRVILTELKRRGIESIMIEGGATIIASLLAQSELVDSVIVTLAPTWLGAGGVAVTPAARSDGSLRVNAARLDAASWRQFGADVVLCGRPR</sequence>
<comment type="catalytic activity">
    <reaction evidence="12">
        <text>2,5-diamino-6-(1-D-ribitylamino)pyrimidin-4(3H)-one 5'-phosphate + NADP(+) = 2,5-diamino-6-(1-D-ribosylamino)pyrimidin-4(3H)-one 5'-phosphate + NADPH + H(+)</text>
        <dbReference type="Rhea" id="RHEA:27278"/>
        <dbReference type="ChEBI" id="CHEBI:15378"/>
        <dbReference type="ChEBI" id="CHEBI:57783"/>
        <dbReference type="ChEBI" id="CHEBI:58349"/>
        <dbReference type="ChEBI" id="CHEBI:58890"/>
        <dbReference type="ChEBI" id="CHEBI:59545"/>
        <dbReference type="EC" id="1.1.1.302"/>
    </reaction>
</comment>
<proteinExistence type="inferred from homology"/>
<evidence type="ECO:0000256" key="2">
    <source>
        <dbReference type="ARBA" id="ARBA00005104"/>
    </source>
</evidence>
<dbReference type="Pfam" id="PF01872">
    <property type="entry name" value="RibD_C"/>
    <property type="match status" value="1"/>
</dbReference>
<dbReference type="PANTHER" id="PTHR38011">
    <property type="entry name" value="DIHYDROFOLATE REDUCTASE FAMILY PROTEIN (AFU_ORTHOLOGUE AFUA_8G06820)"/>
    <property type="match status" value="1"/>
</dbReference>
<evidence type="ECO:0000259" key="14">
    <source>
        <dbReference type="Pfam" id="PF01872"/>
    </source>
</evidence>
<keyword evidence="6" id="KW-0686">Riboflavin biosynthesis</keyword>
<evidence type="ECO:0000313" key="16">
    <source>
        <dbReference type="Proteomes" id="UP001274830"/>
    </source>
</evidence>
<evidence type="ECO:0000256" key="13">
    <source>
        <dbReference type="SAM" id="MobiDB-lite"/>
    </source>
</evidence>
<evidence type="ECO:0000256" key="4">
    <source>
        <dbReference type="ARBA" id="ARBA00012851"/>
    </source>
</evidence>
<comment type="pathway">
    <text evidence="2">Cofactor biosynthesis; riboflavin biosynthesis.</text>
</comment>
<feature type="region of interest" description="Disordered" evidence="13">
    <location>
        <begin position="25"/>
        <end position="48"/>
    </location>
</feature>
<evidence type="ECO:0000256" key="5">
    <source>
        <dbReference type="ARBA" id="ARBA00015035"/>
    </source>
</evidence>
<evidence type="ECO:0000313" key="15">
    <source>
        <dbReference type="EMBL" id="KAK3676572.1"/>
    </source>
</evidence>
<keyword evidence="16" id="KW-1185">Reference proteome</keyword>
<evidence type="ECO:0000256" key="1">
    <source>
        <dbReference type="ARBA" id="ARBA00003555"/>
    </source>
</evidence>
<dbReference type="InterPro" id="IPR050765">
    <property type="entry name" value="Riboflavin_Biosynth_HTPR"/>
</dbReference>
<evidence type="ECO:0000256" key="3">
    <source>
        <dbReference type="ARBA" id="ARBA00009723"/>
    </source>
</evidence>
<evidence type="ECO:0000256" key="6">
    <source>
        <dbReference type="ARBA" id="ARBA00022619"/>
    </source>
</evidence>
<dbReference type="Gene3D" id="3.40.430.10">
    <property type="entry name" value="Dihydrofolate Reductase, subunit A"/>
    <property type="match status" value="1"/>
</dbReference>
<evidence type="ECO:0000256" key="8">
    <source>
        <dbReference type="ARBA" id="ARBA00023002"/>
    </source>
</evidence>
<accession>A0AAE0WRK5</accession>
<evidence type="ECO:0000256" key="10">
    <source>
        <dbReference type="ARBA" id="ARBA00031630"/>
    </source>
</evidence>
<comment type="function">
    <text evidence="1">Catalyzes an early step in riboflavin biosynthesis, the NADPH-dependent reduction of the ribose side chain of 2,5-diamino-6-ribosylamino-4(3H)-pyrimidinone 5'-phosphate, yielding 2,5-diamino-6-ribitylamino-4(3H)-pyrimidinone 5'-phosphate.</text>
</comment>
<dbReference type="PANTHER" id="PTHR38011:SF7">
    <property type="entry name" value="2,5-DIAMINO-6-RIBOSYLAMINO-4(3H)-PYRIMIDINONE 5'-PHOSPHATE REDUCTASE"/>
    <property type="match status" value="1"/>
</dbReference>
<keyword evidence="8 15" id="KW-0560">Oxidoreductase</keyword>
<dbReference type="EC" id="1.1.1.302" evidence="4"/>
<dbReference type="InterPro" id="IPR024072">
    <property type="entry name" value="DHFR-like_dom_sf"/>
</dbReference>
<organism evidence="15 16">
    <name type="scientific">Recurvomyces mirabilis</name>
    <dbReference type="NCBI Taxonomy" id="574656"/>
    <lineage>
        <taxon>Eukaryota</taxon>
        <taxon>Fungi</taxon>
        <taxon>Dikarya</taxon>
        <taxon>Ascomycota</taxon>
        <taxon>Pezizomycotina</taxon>
        <taxon>Dothideomycetes</taxon>
        <taxon>Dothideomycetidae</taxon>
        <taxon>Mycosphaerellales</taxon>
        <taxon>Teratosphaeriaceae</taxon>
        <taxon>Recurvomyces</taxon>
    </lineage>
</organism>
<comment type="caution">
    <text evidence="15">The sequence shown here is derived from an EMBL/GenBank/DDBJ whole genome shotgun (WGS) entry which is preliminary data.</text>
</comment>
<dbReference type="GO" id="GO:0009231">
    <property type="term" value="P:riboflavin biosynthetic process"/>
    <property type="evidence" value="ECO:0007669"/>
    <property type="project" value="UniProtKB-KW"/>
</dbReference>
<gene>
    <name evidence="15" type="primary">RIB7</name>
    <name evidence="15" type="ORF">LTR78_003346</name>
</gene>
<evidence type="ECO:0000256" key="7">
    <source>
        <dbReference type="ARBA" id="ARBA00022857"/>
    </source>
</evidence>
<reference evidence="15" key="1">
    <citation type="submission" date="2023-07" db="EMBL/GenBank/DDBJ databases">
        <title>Black Yeasts Isolated from many extreme environments.</title>
        <authorList>
            <person name="Coleine C."/>
            <person name="Stajich J.E."/>
            <person name="Selbmann L."/>
        </authorList>
    </citation>
    <scope>NUCLEOTIDE SEQUENCE</scope>
    <source>
        <strain evidence="15">CCFEE 5485</strain>
    </source>
</reference>
<dbReference type="GO" id="GO:0008703">
    <property type="term" value="F:5-amino-6-(5-phosphoribosylamino)uracil reductase activity"/>
    <property type="evidence" value="ECO:0007669"/>
    <property type="project" value="InterPro"/>
</dbReference>
<feature type="domain" description="Bacterial bifunctional deaminase-reductase C-terminal" evidence="14">
    <location>
        <begin position="54"/>
        <end position="267"/>
    </location>
</feature>
<dbReference type="InterPro" id="IPR002734">
    <property type="entry name" value="RibDG_C"/>
</dbReference>
<evidence type="ECO:0000256" key="12">
    <source>
        <dbReference type="ARBA" id="ARBA00049020"/>
    </source>
</evidence>
<keyword evidence="7" id="KW-0521">NADP</keyword>
<comment type="catalytic activity">
    <reaction evidence="11">
        <text>2,5-diamino-6-(1-D-ribitylamino)pyrimidin-4(3H)-one 5'-phosphate + NAD(+) = 2,5-diamino-6-(1-D-ribosylamino)pyrimidin-4(3H)-one 5'-phosphate + NADH + H(+)</text>
        <dbReference type="Rhea" id="RHEA:27274"/>
        <dbReference type="ChEBI" id="CHEBI:15378"/>
        <dbReference type="ChEBI" id="CHEBI:57540"/>
        <dbReference type="ChEBI" id="CHEBI:57945"/>
        <dbReference type="ChEBI" id="CHEBI:58890"/>
        <dbReference type="ChEBI" id="CHEBI:59545"/>
        <dbReference type="EC" id="1.1.1.302"/>
    </reaction>
</comment>
<dbReference type="Proteomes" id="UP001274830">
    <property type="component" value="Unassembled WGS sequence"/>
</dbReference>
<protein>
    <recommendedName>
        <fullName evidence="5">2,5-diamino-6-ribosylamino-4(3H)-pyrimidinone 5'-phosphate reductase</fullName>
        <ecNumber evidence="4">1.1.1.302</ecNumber>
    </recommendedName>
    <alternativeName>
        <fullName evidence="10">2,5-diamino-6-(5-phospho-D-ribosylamino)pyrimidin-4(3H)-one reductase</fullName>
    </alternativeName>
    <alternativeName>
        <fullName evidence="9">2,5-diamino-6-ribitylamino-4(3H)-pyrimidinone 5'-phosphate synthase</fullName>
    </alternativeName>
</protein>
<dbReference type="EMBL" id="JAUTXT010000009">
    <property type="protein sequence ID" value="KAK3676572.1"/>
    <property type="molecule type" value="Genomic_DNA"/>
</dbReference>
<comment type="similarity">
    <text evidence="3">Belongs to the HTP reductase family.</text>
</comment>
<dbReference type="SUPFAM" id="SSF53597">
    <property type="entry name" value="Dihydrofolate reductase-like"/>
    <property type="match status" value="1"/>
</dbReference>
<evidence type="ECO:0000256" key="11">
    <source>
        <dbReference type="ARBA" id="ARBA00047550"/>
    </source>
</evidence>
<evidence type="ECO:0000256" key="9">
    <source>
        <dbReference type="ARBA" id="ARBA00030073"/>
    </source>
</evidence>
<name>A0AAE0WRK5_9PEZI</name>